<dbReference type="AlphaFoldDB" id="A0A084WFT6"/>
<evidence type="ECO:0000313" key="3">
    <source>
        <dbReference type="EMBL" id="KFB49080.1"/>
    </source>
</evidence>
<evidence type="ECO:0000256" key="1">
    <source>
        <dbReference type="SAM" id="MobiDB-lite"/>
    </source>
</evidence>
<dbReference type="Proteomes" id="UP000030765">
    <property type="component" value="Unassembled WGS sequence"/>
</dbReference>
<reference evidence="3 5" key="1">
    <citation type="journal article" date="2014" name="BMC Genomics">
        <title>Genome sequence of Anopheles sinensis provides insight into genetics basis of mosquito competence for malaria parasites.</title>
        <authorList>
            <person name="Zhou D."/>
            <person name="Zhang D."/>
            <person name="Ding G."/>
            <person name="Shi L."/>
            <person name="Hou Q."/>
            <person name="Ye Y."/>
            <person name="Xu Y."/>
            <person name="Zhou H."/>
            <person name="Xiong C."/>
            <person name="Li S."/>
            <person name="Yu J."/>
            <person name="Hong S."/>
            <person name="Yu X."/>
            <person name="Zou P."/>
            <person name="Chen C."/>
            <person name="Chang X."/>
            <person name="Wang W."/>
            <person name="Lv Y."/>
            <person name="Sun Y."/>
            <person name="Ma L."/>
            <person name="Shen B."/>
            <person name="Zhu C."/>
        </authorList>
    </citation>
    <scope>NUCLEOTIDE SEQUENCE [LARGE SCALE GENOMIC DNA]</scope>
</reference>
<dbReference type="EnsemblMetazoa" id="ASIC017278-RA">
    <property type="protein sequence ID" value="ASIC017278-PA"/>
    <property type="gene ID" value="ASIC017278"/>
</dbReference>
<feature type="compositionally biased region" description="Pro residues" evidence="1">
    <location>
        <begin position="57"/>
        <end position="66"/>
    </location>
</feature>
<reference evidence="4" key="2">
    <citation type="submission" date="2020-05" db="UniProtKB">
        <authorList>
            <consortium name="EnsemblMetazoa"/>
        </authorList>
    </citation>
    <scope>IDENTIFICATION</scope>
</reference>
<sequence length="66" mass="6877">MAVRSRLEGGRRWLPSTIMLLMVVLVAGTTLTTSVTGLSSTGERARSGVAMSGVDRSPPPFGGSTR</sequence>
<keyword evidence="2" id="KW-0812">Transmembrane</keyword>
<evidence type="ECO:0000313" key="5">
    <source>
        <dbReference type="Proteomes" id="UP000030765"/>
    </source>
</evidence>
<evidence type="ECO:0000313" key="4">
    <source>
        <dbReference type="EnsemblMetazoa" id="ASIC017278-PA"/>
    </source>
</evidence>
<dbReference type="VEuPathDB" id="VectorBase:ASIC017278"/>
<name>A0A084WFT6_ANOSI</name>
<evidence type="ECO:0000256" key="2">
    <source>
        <dbReference type="SAM" id="Phobius"/>
    </source>
</evidence>
<dbReference type="EMBL" id="ATLV01023403">
    <property type="status" value="NOT_ANNOTATED_CDS"/>
    <property type="molecule type" value="Genomic_DNA"/>
</dbReference>
<gene>
    <name evidence="3" type="ORF">ZHAS_00017278</name>
</gene>
<keyword evidence="2" id="KW-1133">Transmembrane helix</keyword>
<dbReference type="EMBL" id="KE525343">
    <property type="protein sequence ID" value="KFB49080.1"/>
    <property type="molecule type" value="Genomic_DNA"/>
</dbReference>
<feature type="transmembrane region" description="Helical" evidence="2">
    <location>
        <begin position="12"/>
        <end position="31"/>
    </location>
</feature>
<feature type="region of interest" description="Disordered" evidence="1">
    <location>
        <begin position="37"/>
        <end position="66"/>
    </location>
</feature>
<keyword evidence="2" id="KW-0472">Membrane</keyword>
<protein>
    <submittedName>
        <fullName evidence="3 4">Uncharacterized protein</fullName>
    </submittedName>
</protein>
<keyword evidence="5" id="KW-1185">Reference proteome</keyword>
<accession>A0A084WFT6</accession>
<organism evidence="3">
    <name type="scientific">Anopheles sinensis</name>
    <name type="common">Mosquito</name>
    <dbReference type="NCBI Taxonomy" id="74873"/>
    <lineage>
        <taxon>Eukaryota</taxon>
        <taxon>Metazoa</taxon>
        <taxon>Ecdysozoa</taxon>
        <taxon>Arthropoda</taxon>
        <taxon>Hexapoda</taxon>
        <taxon>Insecta</taxon>
        <taxon>Pterygota</taxon>
        <taxon>Neoptera</taxon>
        <taxon>Endopterygota</taxon>
        <taxon>Diptera</taxon>
        <taxon>Nematocera</taxon>
        <taxon>Culicoidea</taxon>
        <taxon>Culicidae</taxon>
        <taxon>Anophelinae</taxon>
        <taxon>Anopheles</taxon>
    </lineage>
</organism>
<proteinExistence type="predicted"/>